<accession>A0ABR7RQA8</accession>
<dbReference type="EMBL" id="JACTVA010000034">
    <property type="protein sequence ID" value="MBC9208531.1"/>
    <property type="molecule type" value="Genomic_DNA"/>
</dbReference>
<protein>
    <submittedName>
        <fullName evidence="1">Uncharacterized protein</fullName>
    </submittedName>
</protein>
<evidence type="ECO:0000313" key="2">
    <source>
        <dbReference type="Proteomes" id="UP000626026"/>
    </source>
</evidence>
<sequence length="162" mass="17420">MRHRARPIVPLALAVLALGVLGKPASADGLRWQHRESASGAVLAWEKPDTDDQPLVFNCNASDRSLRVGYVHPSGQRSRDIPLELSSEGGRVQLRMQGERSELDDSFVLSTRTSLTPELMNVLSRGRHLTVRVRGDVARIPLAGAAPGVAELARKCGATPAG</sequence>
<evidence type="ECO:0000313" key="1">
    <source>
        <dbReference type="EMBL" id="MBC9208531.1"/>
    </source>
</evidence>
<dbReference type="Proteomes" id="UP000626026">
    <property type="component" value="Unassembled WGS sequence"/>
</dbReference>
<gene>
    <name evidence="1" type="ORF">IBL26_16910</name>
</gene>
<organism evidence="1 2">
    <name type="scientific">Teichococcus aerophilus</name>
    <dbReference type="NCBI Taxonomy" id="1224513"/>
    <lineage>
        <taxon>Bacteria</taxon>
        <taxon>Pseudomonadati</taxon>
        <taxon>Pseudomonadota</taxon>
        <taxon>Alphaproteobacteria</taxon>
        <taxon>Acetobacterales</taxon>
        <taxon>Roseomonadaceae</taxon>
        <taxon>Roseomonas</taxon>
    </lineage>
</organism>
<reference evidence="1 2" key="1">
    <citation type="journal article" date="2013" name="Int. J. Syst. Evol. Microbiol.">
        <title>Roseomonas aerophila sp. nov., isolated from air.</title>
        <authorList>
            <person name="Kim S.J."/>
            <person name="Weon H.Y."/>
            <person name="Ahn J.H."/>
            <person name="Hong S.B."/>
            <person name="Seok S.J."/>
            <person name="Whang K.S."/>
            <person name="Kwon S.W."/>
        </authorList>
    </citation>
    <scope>NUCLEOTIDE SEQUENCE [LARGE SCALE GENOMIC DNA]</scope>
    <source>
        <strain evidence="1 2">NBRC 108923</strain>
    </source>
</reference>
<comment type="caution">
    <text evidence="1">The sequence shown here is derived from an EMBL/GenBank/DDBJ whole genome shotgun (WGS) entry which is preliminary data.</text>
</comment>
<proteinExistence type="predicted"/>
<keyword evidence="2" id="KW-1185">Reference proteome</keyword>
<name>A0ABR7RQA8_9PROT</name>
<dbReference type="RefSeq" id="WP_187785683.1">
    <property type="nucleotide sequence ID" value="NZ_JACTVA010000034.1"/>
</dbReference>